<dbReference type="GO" id="GO:0033202">
    <property type="term" value="C:DNA helicase complex"/>
    <property type="evidence" value="ECO:0007669"/>
    <property type="project" value="TreeGrafter"/>
</dbReference>
<keyword evidence="6" id="KW-0269">Exonuclease</keyword>
<evidence type="ECO:0000256" key="15">
    <source>
        <dbReference type="SAM" id="MobiDB-lite"/>
    </source>
</evidence>
<dbReference type="InterPro" id="IPR000212">
    <property type="entry name" value="DNA_helicase_UvrD/REP"/>
</dbReference>
<evidence type="ECO:0000256" key="3">
    <source>
        <dbReference type="ARBA" id="ARBA00022763"/>
    </source>
</evidence>
<dbReference type="Gene3D" id="1.10.486.10">
    <property type="entry name" value="PCRA, domain 4"/>
    <property type="match status" value="1"/>
</dbReference>
<dbReference type="Pfam" id="PF12705">
    <property type="entry name" value="PDDEXK_1"/>
    <property type="match status" value="1"/>
</dbReference>
<evidence type="ECO:0000313" key="18">
    <source>
        <dbReference type="EMBL" id="GCL68521.1"/>
    </source>
</evidence>
<reference evidence="18 19" key="1">
    <citation type="submission" date="2019-03" db="EMBL/GenBank/DDBJ databases">
        <title>Draft genome sequences of two Veillonella tobetsuensis clinical isolates from intraoperative bronchial fluids of elderly patients with pulmonary carcinoma.</title>
        <authorList>
            <person name="Akiyama T."/>
        </authorList>
    </citation>
    <scope>NUCLEOTIDE SEQUENCE [LARGE SCALE GENOMIC DNA]</scope>
    <source>
        <strain evidence="18 19">PAGU 1579</strain>
    </source>
</reference>
<dbReference type="PANTHER" id="PTHR11070:SF48">
    <property type="entry name" value="ATP-DEPENDENT HELICASE_NUCLEASE SUBUNIT A"/>
    <property type="match status" value="1"/>
</dbReference>
<proteinExistence type="predicted"/>
<dbReference type="GO" id="GO:0004527">
    <property type="term" value="F:exonuclease activity"/>
    <property type="evidence" value="ECO:0007669"/>
    <property type="project" value="UniProtKB-KW"/>
</dbReference>
<evidence type="ECO:0000259" key="16">
    <source>
        <dbReference type="PROSITE" id="PS51198"/>
    </source>
</evidence>
<keyword evidence="8" id="KW-0238">DNA-binding</keyword>
<dbReference type="GO" id="GO:0003677">
    <property type="term" value="F:DNA binding"/>
    <property type="evidence" value="ECO:0007669"/>
    <property type="project" value="UniProtKB-KW"/>
</dbReference>
<evidence type="ECO:0000256" key="8">
    <source>
        <dbReference type="ARBA" id="ARBA00023125"/>
    </source>
</evidence>
<dbReference type="Pfam" id="PF13361">
    <property type="entry name" value="UvrD_C"/>
    <property type="match status" value="2"/>
</dbReference>
<protein>
    <recommendedName>
        <fullName evidence="12">DNA 3'-5' helicase</fullName>
        <ecNumber evidence="12">5.6.2.4</ecNumber>
    </recommendedName>
</protein>
<evidence type="ECO:0000259" key="17">
    <source>
        <dbReference type="PROSITE" id="PS51217"/>
    </source>
</evidence>
<evidence type="ECO:0000256" key="10">
    <source>
        <dbReference type="ARBA" id="ARBA00023235"/>
    </source>
</evidence>
<evidence type="ECO:0000256" key="5">
    <source>
        <dbReference type="ARBA" id="ARBA00022806"/>
    </source>
</evidence>
<dbReference type="InterPro" id="IPR014016">
    <property type="entry name" value="UvrD-like_ATP-bd"/>
</dbReference>
<dbReference type="EC" id="5.6.2.4" evidence="12"/>
<dbReference type="Proteomes" id="UP000303581">
    <property type="component" value="Unassembled WGS sequence"/>
</dbReference>
<evidence type="ECO:0000256" key="13">
    <source>
        <dbReference type="ARBA" id="ARBA00048988"/>
    </source>
</evidence>
<dbReference type="SUPFAM" id="SSF52540">
    <property type="entry name" value="P-loop containing nucleoside triphosphate hydrolases"/>
    <property type="match status" value="1"/>
</dbReference>
<keyword evidence="7 14" id="KW-0067">ATP-binding</keyword>
<organism evidence="18 19">
    <name type="scientific">Veillonella tobetsuensis</name>
    <dbReference type="NCBI Taxonomy" id="1110546"/>
    <lineage>
        <taxon>Bacteria</taxon>
        <taxon>Bacillati</taxon>
        <taxon>Bacillota</taxon>
        <taxon>Negativicutes</taxon>
        <taxon>Veillonellales</taxon>
        <taxon>Veillonellaceae</taxon>
        <taxon>Veillonella</taxon>
    </lineage>
</organism>
<dbReference type="SUPFAM" id="SSF52980">
    <property type="entry name" value="Restriction endonuclease-like"/>
    <property type="match status" value="1"/>
</dbReference>
<feature type="domain" description="UvrD-like helicase ATP-binding" evidence="16">
    <location>
        <begin position="9"/>
        <end position="486"/>
    </location>
</feature>
<dbReference type="Pfam" id="PF00580">
    <property type="entry name" value="UvrD-helicase"/>
    <property type="match status" value="1"/>
</dbReference>
<evidence type="ECO:0000313" key="19">
    <source>
        <dbReference type="Proteomes" id="UP000303581"/>
    </source>
</evidence>
<dbReference type="Gene3D" id="3.40.50.300">
    <property type="entry name" value="P-loop containing nucleotide triphosphate hydrolases"/>
    <property type="match status" value="4"/>
</dbReference>
<dbReference type="PROSITE" id="PS51198">
    <property type="entry name" value="UVRD_HELICASE_ATP_BIND"/>
    <property type="match status" value="1"/>
</dbReference>
<dbReference type="GO" id="GO:0005829">
    <property type="term" value="C:cytosol"/>
    <property type="evidence" value="ECO:0007669"/>
    <property type="project" value="TreeGrafter"/>
</dbReference>
<dbReference type="GO" id="GO:0000725">
    <property type="term" value="P:recombinational repair"/>
    <property type="evidence" value="ECO:0007669"/>
    <property type="project" value="TreeGrafter"/>
</dbReference>
<keyword evidence="5 14" id="KW-0347">Helicase</keyword>
<dbReference type="PANTHER" id="PTHR11070">
    <property type="entry name" value="UVRD / RECB / PCRA DNA HELICASE FAMILY MEMBER"/>
    <property type="match status" value="1"/>
</dbReference>
<dbReference type="AlphaFoldDB" id="A0A480B4Y3"/>
<dbReference type="InterPro" id="IPR014017">
    <property type="entry name" value="DNA_helicase_UvrD-like_C"/>
</dbReference>
<dbReference type="PROSITE" id="PS51217">
    <property type="entry name" value="UVRD_HELICASE_CTER"/>
    <property type="match status" value="1"/>
</dbReference>
<keyword evidence="2 14" id="KW-0547">Nucleotide-binding</keyword>
<dbReference type="Gene3D" id="3.90.320.10">
    <property type="match status" value="1"/>
</dbReference>
<evidence type="ECO:0000256" key="9">
    <source>
        <dbReference type="ARBA" id="ARBA00023204"/>
    </source>
</evidence>
<evidence type="ECO:0000256" key="12">
    <source>
        <dbReference type="ARBA" id="ARBA00034808"/>
    </source>
</evidence>
<comment type="caution">
    <text evidence="18">The sequence shown here is derived from an EMBL/GenBank/DDBJ whole genome shotgun (WGS) entry which is preliminary data.</text>
</comment>
<keyword evidence="4 14" id="KW-0378">Hydrolase</keyword>
<accession>A0A480B4Y3</accession>
<evidence type="ECO:0000256" key="7">
    <source>
        <dbReference type="ARBA" id="ARBA00022840"/>
    </source>
</evidence>
<dbReference type="InterPro" id="IPR011335">
    <property type="entry name" value="Restrct_endonuc-II-like"/>
</dbReference>
<keyword evidence="9" id="KW-0234">DNA repair</keyword>
<comment type="catalytic activity">
    <reaction evidence="13">
        <text>ATP + H2O = ADP + phosphate + H(+)</text>
        <dbReference type="Rhea" id="RHEA:13065"/>
        <dbReference type="ChEBI" id="CHEBI:15377"/>
        <dbReference type="ChEBI" id="CHEBI:15378"/>
        <dbReference type="ChEBI" id="CHEBI:30616"/>
        <dbReference type="ChEBI" id="CHEBI:43474"/>
        <dbReference type="ChEBI" id="CHEBI:456216"/>
        <dbReference type="EC" id="5.6.2.4"/>
    </reaction>
</comment>
<dbReference type="InterPro" id="IPR038726">
    <property type="entry name" value="PDDEXK_AddAB-type"/>
</dbReference>
<dbReference type="GO" id="GO:0005524">
    <property type="term" value="F:ATP binding"/>
    <property type="evidence" value="ECO:0007669"/>
    <property type="project" value="UniProtKB-UniRule"/>
</dbReference>
<sequence length="1278" mass="143797">MGVKWTPEQESAIMSPKDSNLGAQTLLVAAAAGSGKTAVLVERIITRLKDMDNPLSVQELMVVTFTKAAAAEMSARIGVALAKAMEATDDKVLQARLERQLNLLPSAHISTLHSFCQWVIRSYFYKLDIPPTARIGNEAEMALLKQEVLENLLQEAYEHNEYGIFDLSDFFSDDKSDAGLQDKVLSLYEFAMSQSNPDGWMRRAVEPYKEAQNQDLRDTLWGSAMWDEQQAEIDRIADRIEQMQPLLESPVGPKKWDKVYQEQLAALAQLKGAQTWSDMVDVCRNLDTFTKASFTSLGKALEKGEVDGALADEFKSLGSQNKDSLKGMKNGLFHIDEAVLQQQFVDQYPLIHNLVELTIAFHRAYNEAKKEQGIMDFSDLEHLCLALLVEPGTEDDPQPSEVALELQDTFKEIMVDEYQDTNGVQETIINLISHIDNRFYVGDVKQAIYSFRMADSSLFMHKYNTYGLENDAVERRIDLAKNFRSHENILTTTNFIFYQIMTQEAAELDYGEKESLIPGRIVEDAPANWVGGAVELHLLDTSDTNSSDESDIGANVNDMESIGDEPENNERELDFIIQKIKEVHASKKQVQNPDGSFRQIQWCDFAVLRRSLAGWGTRAVAAMRQAGIPAVVNERDGYFEAQEIQLLLSLLQIIDNPEQDLPMAAVLHSGLVGLDANELCALRLTGEGSLWSLMPIYAEQAQDERLVQFLGHIEHWRTLSRRHGVADLLWDIYETLDYVNYVGAMPNGLVRRANVMALYERAKGFESSGFRGLFRFLRFVESLRDSNQDMAVANVVTEADDVVRLMTIHKSKGLEFPVVFLSGVQKKFNTMDFNSPLLVDKNAGIGLKGYYPDIRVSYPSMPWLYCKSVKSDAMKAEEQRILYVALTRARDKLFLTGYINKEIKKEKGIGAHIKNAALTQTQALGVDLIKAGNSYLHWLLIAFARHLDGGGPLRNSIELEGAINFDLLDRQCKVKVEIHDGSLYGDLDYKADVDETTINTVRALGKVNDVELPEEIVQRFAFTYPNLIASKTTAKISVSELKRRFAERDAEAVSATDVSMQQKPVISCDITEDTTGENAVLDTSIPTISGTELADSVFGRKPLAIAAADEVVTGAQWGTLMHEAMQWLPVKKYTQKSMTDMLNSLQADGKFSNDERSLLSDRSLYGFFNSDLGKRLIASKRVERELPFSMLFDGNRVYPDVEEGERLFLQGIIDTAFVEDDQWILVDYKTDRVKSGDELVHRYKIQMDLYKEALETLTGMPVKASYIYSFRLHEAVLL</sequence>
<keyword evidence="1" id="KW-0540">Nuclease</keyword>
<dbReference type="InterPro" id="IPR014152">
    <property type="entry name" value="AddA"/>
</dbReference>
<name>A0A480B4Y3_9FIRM</name>
<evidence type="ECO:0000256" key="2">
    <source>
        <dbReference type="ARBA" id="ARBA00022741"/>
    </source>
</evidence>
<comment type="catalytic activity">
    <reaction evidence="11">
        <text>Couples ATP hydrolysis with the unwinding of duplex DNA by translocating in the 3'-5' direction.</text>
        <dbReference type="EC" id="5.6.2.4"/>
    </reaction>
</comment>
<feature type="domain" description="UvrD-like helicase C-terminal" evidence="17">
    <location>
        <begin position="519"/>
        <end position="813"/>
    </location>
</feature>
<dbReference type="InterPro" id="IPR027417">
    <property type="entry name" value="P-loop_NTPase"/>
</dbReference>
<dbReference type="EMBL" id="BJCR01000003">
    <property type="protein sequence ID" value="GCL68521.1"/>
    <property type="molecule type" value="Genomic_DNA"/>
</dbReference>
<evidence type="ECO:0000256" key="4">
    <source>
        <dbReference type="ARBA" id="ARBA00022801"/>
    </source>
</evidence>
<dbReference type="GO" id="GO:0043138">
    <property type="term" value="F:3'-5' DNA helicase activity"/>
    <property type="evidence" value="ECO:0007669"/>
    <property type="project" value="UniProtKB-EC"/>
</dbReference>
<dbReference type="GO" id="GO:0016887">
    <property type="term" value="F:ATP hydrolysis activity"/>
    <property type="evidence" value="ECO:0007669"/>
    <property type="project" value="RHEA"/>
</dbReference>
<evidence type="ECO:0000256" key="14">
    <source>
        <dbReference type="PROSITE-ProRule" id="PRU00560"/>
    </source>
</evidence>
<evidence type="ECO:0000256" key="6">
    <source>
        <dbReference type="ARBA" id="ARBA00022839"/>
    </source>
</evidence>
<keyword evidence="19" id="KW-1185">Reference proteome</keyword>
<dbReference type="RefSeq" id="WP_137661562.1">
    <property type="nucleotide sequence ID" value="NZ_BJCR01000003.1"/>
</dbReference>
<keyword evidence="10" id="KW-0413">Isomerase</keyword>
<dbReference type="GO" id="GO:0006302">
    <property type="term" value="P:double-strand break repair"/>
    <property type="evidence" value="ECO:0007669"/>
    <property type="project" value="InterPro"/>
</dbReference>
<keyword evidence="3" id="KW-0227">DNA damage</keyword>
<feature type="binding site" evidence="14">
    <location>
        <begin position="30"/>
        <end position="37"/>
    </location>
    <ligand>
        <name>ATP</name>
        <dbReference type="ChEBI" id="CHEBI:30616"/>
    </ligand>
</feature>
<dbReference type="InterPro" id="IPR011604">
    <property type="entry name" value="PDDEXK-like_dom_sf"/>
</dbReference>
<evidence type="ECO:0000256" key="1">
    <source>
        <dbReference type="ARBA" id="ARBA00022722"/>
    </source>
</evidence>
<feature type="region of interest" description="Disordered" evidence="15">
    <location>
        <begin position="542"/>
        <end position="567"/>
    </location>
</feature>
<dbReference type="Gene3D" id="1.10.274.50">
    <property type="match status" value="1"/>
</dbReference>
<evidence type="ECO:0000256" key="11">
    <source>
        <dbReference type="ARBA" id="ARBA00034617"/>
    </source>
</evidence>
<dbReference type="NCBIfam" id="TIGR02785">
    <property type="entry name" value="addA_Gpos"/>
    <property type="match status" value="1"/>
</dbReference>
<gene>
    <name evidence="18" type="primary">addA</name>
    <name evidence="18" type="ORF">PAGU1579_02900</name>
</gene>